<protein>
    <recommendedName>
        <fullName evidence="2">Secretion system C-terminal sorting domain-containing protein</fullName>
    </recommendedName>
</protein>
<keyword evidence="1" id="KW-0732">Signal</keyword>
<organism evidence="3 4">
    <name type="scientific">Frigoriflavimonas asaccharolytica</name>
    <dbReference type="NCBI Taxonomy" id="2735899"/>
    <lineage>
        <taxon>Bacteria</taxon>
        <taxon>Pseudomonadati</taxon>
        <taxon>Bacteroidota</taxon>
        <taxon>Flavobacteriia</taxon>
        <taxon>Flavobacteriales</taxon>
        <taxon>Weeksellaceae</taxon>
        <taxon>Frigoriflavimonas</taxon>
    </lineage>
</organism>
<sequence length="141" mass="15731">MVRDVATSTWETVLASDTNMASWRTQVITLNPSYINKTIEVRFIVDKNVAGNGYFYDDLLLDEIKVNSLALLRTSENSKEQKDVKLYPNPFTDIVNVSDAKALVSVSVTDLSGRLVKTINKPTSQINLGDLKTGMYLITLK</sequence>
<name>A0A8J8K501_9FLAO</name>
<dbReference type="RefSeq" id="WP_173778904.1">
    <property type="nucleotide sequence ID" value="NZ_JABSNO010000007.1"/>
</dbReference>
<dbReference type="Pfam" id="PF18962">
    <property type="entry name" value="Por_Secre_tail"/>
    <property type="match status" value="1"/>
</dbReference>
<keyword evidence="4" id="KW-1185">Reference proteome</keyword>
<evidence type="ECO:0000259" key="2">
    <source>
        <dbReference type="Pfam" id="PF18962"/>
    </source>
</evidence>
<proteinExistence type="predicted"/>
<dbReference type="AlphaFoldDB" id="A0A8J8K501"/>
<reference evidence="3" key="1">
    <citation type="submission" date="2020-05" db="EMBL/GenBank/DDBJ databases">
        <title>Genomic Encyclopedia of Type Strains, Phase IV (KMG-V): Genome sequencing to study the core and pangenomes of soil and plant-associated prokaryotes.</title>
        <authorList>
            <person name="Whitman W."/>
        </authorList>
    </citation>
    <scope>NUCLEOTIDE SEQUENCE</scope>
    <source>
        <strain evidence="3">16F</strain>
    </source>
</reference>
<dbReference type="Proteomes" id="UP000610746">
    <property type="component" value="Unassembled WGS sequence"/>
</dbReference>
<gene>
    <name evidence="3" type="ORF">HNQ03_001363</name>
</gene>
<evidence type="ECO:0000313" key="3">
    <source>
        <dbReference type="EMBL" id="NRS92295.1"/>
    </source>
</evidence>
<feature type="domain" description="Secretion system C-terminal sorting" evidence="2">
    <location>
        <begin position="86"/>
        <end position="140"/>
    </location>
</feature>
<dbReference type="InterPro" id="IPR026444">
    <property type="entry name" value="Secre_tail"/>
</dbReference>
<comment type="caution">
    <text evidence="3">The sequence shown here is derived from an EMBL/GenBank/DDBJ whole genome shotgun (WGS) entry which is preliminary data.</text>
</comment>
<dbReference type="EMBL" id="JABSNO010000007">
    <property type="protein sequence ID" value="NRS92295.1"/>
    <property type="molecule type" value="Genomic_DNA"/>
</dbReference>
<accession>A0A8J8K501</accession>
<evidence type="ECO:0000256" key="1">
    <source>
        <dbReference type="ARBA" id="ARBA00022729"/>
    </source>
</evidence>
<dbReference type="NCBIfam" id="TIGR04183">
    <property type="entry name" value="Por_Secre_tail"/>
    <property type="match status" value="1"/>
</dbReference>
<evidence type="ECO:0000313" key="4">
    <source>
        <dbReference type="Proteomes" id="UP000610746"/>
    </source>
</evidence>